<reference evidence="1" key="1">
    <citation type="submission" date="2022-03" db="EMBL/GenBank/DDBJ databases">
        <title>Genomic analyses of argali, domestic sheep and their hybrids provide insights into chromosomal evolution, heterosis and genetic basis of agronomic traits.</title>
        <authorList>
            <person name="Li M."/>
        </authorList>
    </citation>
    <scope>NUCLEOTIDE SEQUENCE</scope>
    <source>
        <strain evidence="1">F1 hybrid</strain>
    </source>
</reference>
<name>A0ACB9V1J0_9CETA</name>
<accession>A0ACB9V1J0</accession>
<proteinExistence type="predicted"/>
<dbReference type="Proteomes" id="UP001057279">
    <property type="component" value="Linkage Group LG06"/>
</dbReference>
<evidence type="ECO:0000313" key="1">
    <source>
        <dbReference type="EMBL" id="KAI4583756.1"/>
    </source>
</evidence>
<organism evidence="1 2">
    <name type="scientific">Ovis ammon polii x Ovis aries</name>
    <dbReference type="NCBI Taxonomy" id="2918886"/>
    <lineage>
        <taxon>Eukaryota</taxon>
        <taxon>Metazoa</taxon>
        <taxon>Chordata</taxon>
        <taxon>Craniata</taxon>
        <taxon>Vertebrata</taxon>
        <taxon>Euteleostomi</taxon>
        <taxon>Mammalia</taxon>
        <taxon>Eutheria</taxon>
        <taxon>Laurasiatheria</taxon>
        <taxon>Artiodactyla</taxon>
        <taxon>Ruminantia</taxon>
        <taxon>Pecora</taxon>
        <taxon>Bovidae</taxon>
        <taxon>Caprinae</taxon>
        <taxon>Ovis</taxon>
    </lineage>
</organism>
<comment type="caution">
    <text evidence="1">The sequence shown here is derived from an EMBL/GenBank/DDBJ whole genome shotgun (WGS) entry which is preliminary data.</text>
</comment>
<gene>
    <name evidence="1" type="ORF">MJG53_007035</name>
</gene>
<evidence type="ECO:0000313" key="2">
    <source>
        <dbReference type="Proteomes" id="UP001057279"/>
    </source>
</evidence>
<protein>
    <submittedName>
        <fullName evidence="1">Uncharacterized protein</fullName>
    </submittedName>
</protein>
<dbReference type="EMBL" id="CM043031">
    <property type="protein sequence ID" value="KAI4583756.1"/>
    <property type="molecule type" value="Genomic_DNA"/>
</dbReference>
<sequence>MSETEVDDQKGLPGGDGQNWTLKDRKRERETANHTGLALVHGCTDVVIQKQRWPLLSESVDDFLKVKVKTKTLDFIDVLLLTKDEDGKGLSDEDI</sequence>
<keyword evidence="2" id="KW-1185">Reference proteome</keyword>